<comment type="caution">
    <text evidence="1">The sequence shown here is derived from an EMBL/GenBank/DDBJ whole genome shotgun (WGS) entry which is preliminary data.</text>
</comment>
<dbReference type="Gene3D" id="3.30.70.141">
    <property type="entry name" value="Nucleoside diphosphate kinase-like domain"/>
    <property type="match status" value="1"/>
</dbReference>
<evidence type="ECO:0000313" key="1">
    <source>
        <dbReference type="EMBL" id="KAL3108625.1"/>
    </source>
</evidence>
<reference evidence="1 2" key="1">
    <citation type="submission" date="2024-10" db="EMBL/GenBank/DDBJ databases">
        <authorList>
            <person name="Kim D."/>
        </authorList>
    </citation>
    <scope>NUCLEOTIDE SEQUENCE [LARGE SCALE GENOMIC DNA]</scope>
    <source>
        <strain evidence="1">BH-2024</strain>
    </source>
</reference>
<organism evidence="1 2">
    <name type="scientific">Heterodera trifolii</name>
    <dbReference type="NCBI Taxonomy" id="157864"/>
    <lineage>
        <taxon>Eukaryota</taxon>
        <taxon>Metazoa</taxon>
        <taxon>Ecdysozoa</taxon>
        <taxon>Nematoda</taxon>
        <taxon>Chromadorea</taxon>
        <taxon>Rhabditida</taxon>
        <taxon>Tylenchina</taxon>
        <taxon>Tylenchomorpha</taxon>
        <taxon>Tylenchoidea</taxon>
        <taxon>Heteroderidae</taxon>
        <taxon>Heteroderinae</taxon>
        <taxon>Heterodera</taxon>
    </lineage>
</organism>
<gene>
    <name evidence="1" type="ORF">niasHT_015547</name>
</gene>
<dbReference type="EMBL" id="JBICBT010000590">
    <property type="protein sequence ID" value="KAL3108625.1"/>
    <property type="molecule type" value="Genomic_DNA"/>
</dbReference>
<proteinExistence type="predicted"/>
<dbReference type="AlphaFoldDB" id="A0ABD2L1D0"/>
<keyword evidence="2" id="KW-1185">Reference proteome</keyword>
<accession>A0ABD2L1D0</accession>
<name>A0ABD2L1D0_9BILA</name>
<dbReference type="Proteomes" id="UP001620626">
    <property type="component" value="Unassembled WGS sequence"/>
</dbReference>
<dbReference type="InterPro" id="IPR036850">
    <property type="entry name" value="NDK-like_dom_sf"/>
</dbReference>
<evidence type="ECO:0000313" key="2">
    <source>
        <dbReference type="Proteomes" id="UP001620626"/>
    </source>
</evidence>
<protein>
    <submittedName>
        <fullName evidence="1">Uncharacterized protein</fullName>
    </submittedName>
</protein>
<sequence>MTWSMGRFVGHSIIESQNVSMKIVVLKLNWSNNSLAAFGCTLLEITTSRSHTQLWKRRCRKPSGSVFDELMQFEPSEGCWNNVVVMRRADTVCHASDTEDEAEKEMRIWFNEEEQYI</sequence>
<dbReference type="SUPFAM" id="SSF54919">
    <property type="entry name" value="Nucleoside diphosphate kinase, NDK"/>
    <property type="match status" value="1"/>
</dbReference>